<evidence type="ECO:0000313" key="3">
    <source>
        <dbReference type="Proteomes" id="UP000326500"/>
    </source>
</evidence>
<keyword evidence="3" id="KW-1185">Reference proteome</keyword>
<proteinExistence type="predicted"/>
<name>A0A1G9B999_9EURY</name>
<keyword evidence="2" id="KW-0808">Transferase</keyword>
<dbReference type="InterPro" id="IPR050644">
    <property type="entry name" value="PG_Glycine_Bridge_Synth"/>
</dbReference>
<accession>A0A1G9B999</accession>
<dbReference type="Pfam" id="PF13480">
    <property type="entry name" value="Acetyltransf_6"/>
    <property type="match status" value="1"/>
</dbReference>
<dbReference type="AlphaFoldDB" id="A0A1G9B999"/>
<dbReference type="GO" id="GO:0016740">
    <property type="term" value="F:transferase activity"/>
    <property type="evidence" value="ECO:0007669"/>
    <property type="project" value="UniProtKB-KW"/>
</dbReference>
<sequence>MNGKIEVRRLDDGELSAWDALVADSVQGTVFHTSDWLLRTAASLNQNPIILGCYEDEELIGGCSLLQPKQYKWLKVTSSIAMLTPYGGVVVGSIESTKRRELELQNNKVIAAIQEYLTQQRFDYVNLINSPGLQDIRPFTQNGWNSKVYYTYILPINENLFDKISKNARRSIRKAQKLGIDVMQHFDPELYWELTTDTFRKHKSPPPFSKEHLVSMLNMIRDKNIGEMWIAKTSSEEIAAAEIILKDTKNIYRWSAASLKEHLGSGAVSLLLWEIFNDIRDRDYTSINLMAGNTAHLSTFIASYNPDLVPYYGVELQRIKYRILKGLKSILS</sequence>
<dbReference type="Proteomes" id="UP000326500">
    <property type="component" value="Unassembled WGS sequence"/>
</dbReference>
<dbReference type="InterPro" id="IPR016181">
    <property type="entry name" value="Acyl_CoA_acyltransferase"/>
</dbReference>
<gene>
    <name evidence="2" type="ORF">SAMN04488571_10872</name>
</gene>
<dbReference type="RefSeq" id="WP_066957054.1">
    <property type="nucleotide sequence ID" value="NZ_BCNX01000007.1"/>
</dbReference>
<dbReference type="SUPFAM" id="SSF55729">
    <property type="entry name" value="Acyl-CoA N-acyltransferases (Nat)"/>
    <property type="match status" value="1"/>
</dbReference>
<dbReference type="STRING" id="2200.GCA_001571405_01226"/>
<dbReference type="PANTHER" id="PTHR36174">
    <property type="entry name" value="LIPID II:GLYCINE GLYCYLTRANSFERASE"/>
    <property type="match status" value="1"/>
</dbReference>
<reference evidence="2 3" key="1">
    <citation type="submission" date="2016-10" db="EMBL/GenBank/DDBJ databases">
        <authorList>
            <person name="Varghese N."/>
            <person name="Submissions S."/>
        </authorList>
    </citation>
    <scope>NUCLEOTIDE SEQUENCE [LARGE SCALE GENOMIC DNA]</scope>
    <source>
        <strain evidence="2 3">DSM 2373</strain>
    </source>
</reference>
<dbReference type="PANTHER" id="PTHR36174:SF1">
    <property type="entry name" value="LIPID II:GLYCINE GLYCYLTRANSFERASE"/>
    <property type="match status" value="1"/>
</dbReference>
<dbReference type="EMBL" id="FNFT01000008">
    <property type="protein sequence ID" value="SDK36039.1"/>
    <property type="molecule type" value="Genomic_DNA"/>
</dbReference>
<dbReference type="OrthoDB" id="140543at2157"/>
<evidence type="ECO:0000259" key="1">
    <source>
        <dbReference type="Pfam" id="PF13480"/>
    </source>
</evidence>
<organism evidence="2 3">
    <name type="scientific">Methanoculleus thermophilus</name>
    <dbReference type="NCBI Taxonomy" id="2200"/>
    <lineage>
        <taxon>Archaea</taxon>
        <taxon>Methanobacteriati</taxon>
        <taxon>Methanobacteriota</taxon>
        <taxon>Stenosarchaea group</taxon>
        <taxon>Methanomicrobia</taxon>
        <taxon>Methanomicrobiales</taxon>
        <taxon>Methanomicrobiaceae</taxon>
        <taxon>Methanoculleus</taxon>
    </lineage>
</organism>
<dbReference type="InterPro" id="IPR038740">
    <property type="entry name" value="BioF2-like_GNAT_dom"/>
</dbReference>
<evidence type="ECO:0000313" key="2">
    <source>
        <dbReference type="EMBL" id="SDK36039.1"/>
    </source>
</evidence>
<protein>
    <submittedName>
        <fullName evidence="2">Acetyltransferase (GNAT) domain-containing protein</fullName>
    </submittedName>
</protein>
<feature type="domain" description="BioF2-like acetyltransferase" evidence="1">
    <location>
        <begin position="165"/>
        <end position="295"/>
    </location>
</feature>
<dbReference type="Gene3D" id="3.40.630.30">
    <property type="match status" value="1"/>
</dbReference>